<keyword evidence="2" id="KW-1185">Reference proteome</keyword>
<reference evidence="1 2" key="1">
    <citation type="journal article" date="2013" name="Environ. Microbiol.">
        <title>Genome analysis of Chitinivibrio alkaliphilus gen. nov., sp. nov., a novel extremely haloalkaliphilic anaerobic chitinolytic bacterium from the candidate phylum Termite Group 3.</title>
        <authorList>
            <person name="Sorokin D.Y."/>
            <person name="Gumerov V.M."/>
            <person name="Rakitin A.L."/>
            <person name="Beletsky A.V."/>
            <person name="Damste J.S."/>
            <person name="Muyzer G."/>
            <person name="Mardanov A.V."/>
            <person name="Ravin N.V."/>
        </authorList>
    </citation>
    <scope>NUCLEOTIDE SEQUENCE [LARGE SCALE GENOMIC DNA]</scope>
    <source>
        <strain evidence="1 2">ACht1</strain>
    </source>
</reference>
<dbReference type="AlphaFoldDB" id="U7DBZ8"/>
<accession>U7DBZ8</accession>
<comment type="caution">
    <text evidence="1">The sequence shown here is derived from an EMBL/GenBank/DDBJ whole genome shotgun (WGS) entry which is preliminary data.</text>
</comment>
<dbReference type="Proteomes" id="UP000017148">
    <property type="component" value="Unassembled WGS sequence"/>
</dbReference>
<protein>
    <submittedName>
        <fullName evidence="1">Uncharacterized protein</fullName>
    </submittedName>
</protein>
<evidence type="ECO:0000313" key="2">
    <source>
        <dbReference type="Proteomes" id="UP000017148"/>
    </source>
</evidence>
<evidence type="ECO:0000313" key="1">
    <source>
        <dbReference type="EMBL" id="ERP31935.1"/>
    </source>
</evidence>
<sequence length="50" mass="5970">MCINMLIFIIHLNTKKEIKLRAVEKEQLYTVLEDVKVYFYTLLYFTAGVL</sequence>
<dbReference type="STRING" id="1313304.CALK_1154"/>
<organism evidence="1 2">
    <name type="scientific">Chitinivibrio alkaliphilus ACht1</name>
    <dbReference type="NCBI Taxonomy" id="1313304"/>
    <lineage>
        <taxon>Bacteria</taxon>
        <taxon>Pseudomonadati</taxon>
        <taxon>Fibrobacterota</taxon>
        <taxon>Chitinivibrionia</taxon>
        <taxon>Chitinivibrionales</taxon>
        <taxon>Chitinivibrionaceae</taxon>
        <taxon>Chitinivibrio</taxon>
    </lineage>
</organism>
<dbReference type="EMBL" id="ASJR01000008">
    <property type="protein sequence ID" value="ERP31935.1"/>
    <property type="molecule type" value="Genomic_DNA"/>
</dbReference>
<gene>
    <name evidence="1" type="ORF">CALK_1154</name>
</gene>
<name>U7DBZ8_9BACT</name>
<proteinExistence type="predicted"/>